<dbReference type="Proteomes" id="UP000825935">
    <property type="component" value="Chromosome 25"/>
</dbReference>
<keyword evidence="2" id="KW-0597">Phosphoprotein</keyword>
<evidence type="ECO:0000256" key="1">
    <source>
        <dbReference type="ARBA" id="ARBA00023012"/>
    </source>
</evidence>
<evidence type="ECO:0000313" key="5">
    <source>
        <dbReference type="Proteomes" id="UP000825935"/>
    </source>
</evidence>
<evidence type="ECO:0000259" key="3">
    <source>
        <dbReference type="PROSITE" id="PS50110"/>
    </source>
</evidence>
<name>A0A8T2RQA8_CERRI</name>
<keyword evidence="1" id="KW-0902">Two-component regulatory system</keyword>
<gene>
    <name evidence="4" type="ORF">KP509_25G010700</name>
</gene>
<accession>A0A8T2RQA8</accession>
<dbReference type="GO" id="GO:0009736">
    <property type="term" value="P:cytokinin-activated signaling pathway"/>
    <property type="evidence" value="ECO:0007669"/>
    <property type="project" value="InterPro"/>
</dbReference>
<proteinExistence type="predicted"/>
<evidence type="ECO:0000256" key="2">
    <source>
        <dbReference type="PROSITE-ProRule" id="PRU00169"/>
    </source>
</evidence>
<organism evidence="4 5">
    <name type="scientific">Ceratopteris richardii</name>
    <name type="common">Triangle waterfern</name>
    <dbReference type="NCBI Taxonomy" id="49495"/>
    <lineage>
        <taxon>Eukaryota</taxon>
        <taxon>Viridiplantae</taxon>
        <taxon>Streptophyta</taxon>
        <taxon>Embryophyta</taxon>
        <taxon>Tracheophyta</taxon>
        <taxon>Polypodiopsida</taxon>
        <taxon>Polypodiidae</taxon>
        <taxon>Polypodiales</taxon>
        <taxon>Pteridineae</taxon>
        <taxon>Pteridaceae</taxon>
        <taxon>Parkerioideae</taxon>
        <taxon>Ceratopteris</taxon>
    </lineage>
</organism>
<dbReference type="InterPro" id="IPR001789">
    <property type="entry name" value="Sig_transdc_resp-reg_receiver"/>
</dbReference>
<keyword evidence="5" id="KW-1185">Reference proteome</keyword>
<dbReference type="CDD" id="cd17581">
    <property type="entry name" value="REC_typeA_ARR"/>
    <property type="match status" value="1"/>
</dbReference>
<dbReference type="PANTHER" id="PTHR43874:SF147">
    <property type="entry name" value="TYPE-A RESPONSE REGULATOR"/>
    <property type="match status" value="1"/>
</dbReference>
<feature type="domain" description="Response regulatory" evidence="3">
    <location>
        <begin position="60"/>
        <end position="177"/>
    </location>
</feature>
<dbReference type="SMART" id="SM00448">
    <property type="entry name" value="REC"/>
    <property type="match status" value="1"/>
</dbReference>
<evidence type="ECO:0000313" key="4">
    <source>
        <dbReference type="EMBL" id="KAH7297755.1"/>
    </source>
</evidence>
<reference evidence="4" key="1">
    <citation type="submission" date="2021-08" db="EMBL/GenBank/DDBJ databases">
        <title>WGS assembly of Ceratopteris richardii.</title>
        <authorList>
            <person name="Marchant D.B."/>
            <person name="Chen G."/>
            <person name="Jenkins J."/>
            <person name="Shu S."/>
            <person name="Leebens-Mack J."/>
            <person name="Grimwood J."/>
            <person name="Schmutz J."/>
            <person name="Soltis P."/>
            <person name="Soltis D."/>
            <person name="Chen Z.-H."/>
        </authorList>
    </citation>
    <scope>NUCLEOTIDE SEQUENCE</scope>
    <source>
        <strain evidence="4">Whitten #5841</strain>
        <tissue evidence="4">Leaf</tissue>
    </source>
</reference>
<dbReference type="InterPro" id="IPR011006">
    <property type="entry name" value="CheY-like_superfamily"/>
</dbReference>
<feature type="modified residue" description="4-aspartylphosphate" evidence="2">
    <location>
        <position position="110"/>
    </location>
</feature>
<sequence>MAKESSPVVLCERNAKTTIRYDSRDSGVTNERDLKNGKDIKEPNHADFAAAEVSKSARVHVLAVDDNSVDRKIIEMLVKSASFAVTSVDSGAKALEALSTNRNINLIITDYCMPEMSGYDLLKRVKEATAYKHIPVVIMSSENAPDRIQKCIEEGAEEFLLKPVRLPDVKRLKSYVFPSNDNTVEQMNVVCKKRKFNSDGYQVQSPERGPRLGSVTVA</sequence>
<dbReference type="SUPFAM" id="SSF52172">
    <property type="entry name" value="CheY-like"/>
    <property type="match status" value="1"/>
</dbReference>
<comment type="caution">
    <text evidence="4">The sequence shown here is derived from an EMBL/GenBank/DDBJ whole genome shotgun (WGS) entry which is preliminary data.</text>
</comment>
<dbReference type="AlphaFoldDB" id="A0A8T2RQA8"/>
<dbReference type="Pfam" id="PF00072">
    <property type="entry name" value="Response_reg"/>
    <property type="match status" value="1"/>
</dbReference>
<dbReference type="Gene3D" id="3.40.50.2300">
    <property type="match status" value="1"/>
</dbReference>
<protein>
    <recommendedName>
        <fullName evidence="3">Response regulatory domain-containing protein</fullName>
    </recommendedName>
</protein>
<dbReference type="PROSITE" id="PS50110">
    <property type="entry name" value="RESPONSE_REGULATORY"/>
    <property type="match status" value="1"/>
</dbReference>
<dbReference type="OrthoDB" id="60033at2759"/>
<dbReference type="GO" id="GO:0000160">
    <property type="term" value="P:phosphorelay signal transduction system"/>
    <property type="evidence" value="ECO:0007669"/>
    <property type="project" value="UniProtKB-KW"/>
</dbReference>
<dbReference type="InterPro" id="IPR045279">
    <property type="entry name" value="ARR-like"/>
</dbReference>
<dbReference type="PANTHER" id="PTHR43874">
    <property type="entry name" value="TWO-COMPONENT RESPONSE REGULATOR"/>
    <property type="match status" value="1"/>
</dbReference>
<dbReference type="EMBL" id="CM035430">
    <property type="protein sequence ID" value="KAH7297755.1"/>
    <property type="molecule type" value="Genomic_DNA"/>
</dbReference>